<organism evidence="1 2">
    <name type="scientific">Phytophthora fragariaefolia</name>
    <dbReference type="NCBI Taxonomy" id="1490495"/>
    <lineage>
        <taxon>Eukaryota</taxon>
        <taxon>Sar</taxon>
        <taxon>Stramenopiles</taxon>
        <taxon>Oomycota</taxon>
        <taxon>Peronosporomycetes</taxon>
        <taxon>Peronosporales</taxon>
        <taxon>Peronosporaceae</taxon>
        <taxon>Phytophthora</taxon>
    </lineage>
</organism>
<dbReference type="Pfam" id="PF00268">
    <property type="entry name" value="Ribonuc_red_sm"/>
    <property type="match status" value="1"/>
</dbReference>
<comment type="caution">
    <text evidence="1">The sequence shown here is derived from an EMBL/GenBank/DDBJ whole genome shotgun (WGS) entry which is preliminary data.</text>
</comment>
<gene>
    <name evidence="1" type="ORF">Pfra01_001373500</name>
</gene>
<dbReference type="PANTHER" id="PTHR23409">
    <property type="entry name" value="RIBONUCLEOSIDE-DIPHOSPHATE REDUCTASE SMALL CHAIN"/>
    <property type="match status" value="1"/>
</dbReference>
<dbReference type="InterPro" id="IPR000358">
    <property type="entry name" value="RNR_small_fam"/>
</dbReference>
<dbReference type="GO" id="GO:0009263">
    <property type="term" value="P:deoxyribonucleotide biosynthetic process"/>
    <property type="evidence" value="ECO:0007669"/>
    <property type="project" value="InterPro"/>
</dbReference>
<protein>
    <submittedName>
        <fullName evidence="1">Unnamed protein product</fullName>
    </submittedName>
</protein>
<dbReference type="OrthoDB" id="10248373at2759"/>
<dbReference type="PANTHER" id="PTHR23409:SF18">
    <property type="entry name" value="RIBONUCLEOSIDE-DIPHOSPHATE REDUCTASE SUBUNIT M2"/>
    <property type="match status" value="1"/>
</dbReference>
<keyword evidence="2" id="KW-1185">Reference proteome</keyword>
<dbReference type="SUPFAM" id="SSF47240">
    <property type="entry name" value="Ferritin-like"/>
    <property type="match status" value="1"/>
</dbReference>
<dbReference type="InterPro" id="IPR012348">
    <property type="entry name" value="RNR-like"/>
</dbReference>
<dbReference type="GO" id="GO:0016491">
    <property type="term" value="F:oxidoreductase activity"/>
    <property type="evidence" value="ECO:0007669"/>
    <property type="project" value="InterPro"/>
</dbReference>
<reference evidence="1" key="1">
    <citation type="submission" date="2023-04" db="EMBL/GenBank/DDBJ databases">
        <title>Phytophthora fragariaefolia NBRC 109709.</title>
        <authorList>
            <person name="Ichikawa N."/>
            <person name="Sato H."/>
            <person name="Tonouchi N."/>
        </authorList>
    </citation>
    <scope>NUCLEOTIDE SEQUENCE</scope>
    <source>
        <strain evidence="1">NBRC 109709</strain>
    </source>
</reference>
<evidence type="ECO:0000313" key="2">
    <source>
        <dbReference type="Proteomes" id="UP001165121"/>
    </source>
</evidence>
<evidence type="ECO:0000313" key="1">
    <source>
        <dbReference type="EMBL" id="GMF42243.1"/>
    </source>
</evidence>
<sequence length="144" mass="16522">MSEYKRKELSGELQLESFLVENPNRFVLFTIQEHDEGQMYKKAVASFWTAEELDLVHGPKDWANVTDNGHFFIKHVLAFFAESDGIVNENLAMNFSNKVQVPEARCFYGFQITIKNIHSDVNSLLIDTYVNARGRSSTTSAIRR</sequence>
<dbReference type="AlphaFoldDB" id="A0A9W6XNW3"/>
<dbReference type="EMBL" id="BSXT01001414">
    <property type="protein sequence ID" value="GMF42243.1"/>
    <property type="molecule type" value="Genomic_DNA"/>
</dbReference>
<dbReference type="Proteomes" id="UP001165121">
    <property type="component" value="Unassembled WGS sequence"/>
</dbReference>
<dbReference type="InterPro" id="IPR009078">
    <property type="entry name" value="Ferritin-like_SF"/>
</dbReference>
<proteinExistence type="predicted"/>
<accession>A0A9W6XNW3</accession>
<name>A0A9W6XNW3_9STRA</name>
<dbReference type="Gene3D" id="1.10.620.20">
    <property type="entry name" value="Ribonucleotide Reductase, subunit A"/>
    <property type="match status" value="1"/>
</dbReference>